<proteinExistence type="predicted"/>
<keyword evidence="4" id="KW-1185">Reference proteome</keyword>
<dbReference type="InterPro" id="IPR040079">
    <property type="entry name" value="Glutathione_S-Trfase"/>
</dbReference>
<dbReference type="InterPro" id="IPR010987">
    <property type="entry name" value="Glutathione-S-Trfase_C-like"/>
</dbReference>
<dbReference type="SFLD" id="SFLDS00019">
    <property type="entry name" value="Glutathione_Transferase_(cytos"/>
    <property type="match status" value="1"/>
</dbReference>
<gene>
    <name evidence="3" type="ORF">ACE1B6_17295</name>
</gene>
<dbReference type="InterPro" id="IPR004046">
    <property type="entry name" value="GST_C"/>
</dbReference>
<dbReference type="SUPFAM" id="SSF47616">
    <property type="entry name" value="GST C-terminal domain-like"/>
    <property type="match status" value="1"/>
</dbReference>
<sequence length="184" mass="20610">MLKLYGGAFSRAAIVKWYLAELDVPFEFVLLDMKNGEHKEPEYLAINPFAKVPAIVDGDFQLWESGAILLYLAEKYGNLPNSPEYKATLVQWVLFANATLGTGVFVEANRDREMPRLMTALNSILANQAFLLGEEFTVADVAVGSLLAYIPIMLKEVDLSPYPAVLDYMKRVTERPAFQKAMQP</sequence>
<dbReference type="InterPro" id="IPR004045">
    <property type="entry name" value="Glutathione_S-Trfase_N"/>
</dbReference>
<dbReference type="Pfam" id="PF02798">
    <property type="entry name" value="GST_N"/>
    <property type="match status" value="1"/>
</dbReference>
<protein>
    <submittedName>
        <fullName evidence="3">Glutathione S-transferase family protein</fullName>
    </submittedName>
</protein>
<dbReference type="SUPFAM" id="SSF52833">
    <property type="entry name" value="Thioredoxin-like"/>
    <property type="match status" value="1"/>
</dbReference>
<evidence type="ECO:0000259" key="2">
    <source>
        <dbReference type="PROSITE" id="PS50405"/>
    </source>
</evidence>
<dbReference type="Proteomes" id="UP001576776">
    <property type="component" value="Unassembled WGS sequence"/>
</dbReference>
<name>A0ABV4YES1_9CYAN</name>
<dbReference type="PANTHER" id="PTHR44051">
    <property type="entry name" value="GLUTATHIONE S-TRANSFERASE-RELATED"/>
    <property type="match status" value="1"/>
</dbReference>
<evidence type="ECO:0000259" key="1">
    <source>
        <dbReference type="PROSITE" id="PS50404"/>
    </source>
</evidence>
<feature type="domain" description="GST N-terminal" evidence="1">
    <location>
        <begin position="1"/>
        <end position="80"/>
    </location>
</feature>
<feature type="domain" description="GST C-terminal" evidence="2">
    <location>
        <begin position="66"/>
        <end position="184"/>
    </location>
</feature>
<dbReference type="Gene3D" id="3.40.30.10">
    <property type="entry name" value="Glutaredoxin"/>
    <property type="match status" value="1"/>
</dbReference>
<dbReference type="SFLD" id="SFLDG01150">
    <property type="entry name" value="Main.1:_Beta-like"/>
    <property type="match status" value="1"/>
</dbReference>
<dbReference type="InterPro" id="IPR036282">
    <property type="entry name" value="Glutathione-S-Trfase_C_sf"/>
</dbReference>
<dbReference type="InterPro" id="IPR036249">
    <property type="entry name" value="Thioredoxin-like_sf"/>
</dbReference>
<reference evidence="3 4" key="1">
    <citation type="submission" date="2024-09" db="EMBL/GenBank/DDBJ databases">
        <title>Floridaenema gen nov. (Aerosakkonemataceae, Aerosakkonematales ord. nov., Cyanobacteria) from benthic tropical and subtropical fresh waters, with the description of four new species.</title>
        <authorList>
            <person name="Moretto J.A."/>
            <person name="Berthold D.E."/>
            <person name="Lefler F.W."/>
            <person name="Huang I.-S."/>
            <person name="Laughinghouse H. IV."/>
        </authorList>
    </citation>
    <scope>NUCLEOTIDE SEQUENCE [LARGE SCALE GENOMIC DNA]</scope>
    <source>
        <strain evidence="3 4">BLCC-F154</strain>
    </source>
</reference>
<dbReference type="PANTHER" id="PTHR44051:SF8">
    <property type="entry name" value="GLUTATHIONE S-TRANSFERASE GSTA"/>
    <property type="match status" value="1"/>
</dbReference>
<dbReference type="Gene3D" id="1.20.1050.10">
    <property type="match status" value="1"/>
</dbReference>
<comment type="caution">
    <text evidence="3">The sequence shown here is derived from an EMBL/GenBank/DDBJ whole genome shotgun (WGS) entry which is preliminary data.</text>
</comment>
<dbReference type="RefSeq" id="WP_413258500.1">
    <property type="nucleotide sequence ID" value="NZ_JBHFNS010000066.1"/>
</dbReference>
<dbReference type="EMBL" id="JBHFNS010000066">
    <property type="protein sequence ID" value="MFB2937006.1"/>
    <property type="molecule type" value="Genomic_DNA"/>
</dbReference>
<dbReference type="SFLD" id="SFLDG00358">
    <property type="entry name" value="Main_(cytGST)"/>
    <property type="match status" value="1"/>
</dbReference>
<evidence type="ECO:0000313" key="4">
    <source>
        <dbReference type="Proteomes" id="UP001576776"/>
    </source>
</evidence>
<dbReference type="PROSITE" id="PS50404">
    <property type="entry name" value="GST_NTER"/>
    <property type="match status" value="1"/>
</dbReference>
<accession>A0ABV4YES1</accession>
<dbReference type="Pfam" id="PF14497">
    <property type="entry name" value="GST_C_3"/>
    <property type="match status" value="1"/>
</dbReference>
<dbReference type="PROSITE" id="PS50405">
    <property type="entry name" value="GST_CTER"/>
    <property type="match status" value="1"/>
</dbReference>
<evidence type="ECO:0000313" key="3">
    <source>
        <dbReference type="EMBL" id="MFB2937006.1"/>
    </source>
</evidence>
<organism evidence="3 4">
    <name type="scientific">Floridaenema fluviatile BLCC-F154</name>
    <dbReference type="NCBI Taxonomy" id="3153640"/>
    <lineage>
        <taxon>Bacteria</taxon>
        <taxon>Bacillati</taxon>
        <taxon>Cyanobacteriota</taxon>
        <taxon>Cyanophyceae</taxon>
        <taxon>Oscillatoriophycideae</taxon>
        <taxon>Aerosakkonematales</taxon>
        <taxon>Aerosakkonemataceae</taxon>
        <taxon>Floridanema</taxon>
        <taxon>Floridanema fluviatile</taxon>
    </lineage>
</organism>
<dbReference type="CDD" id="cd03046">
    <property type="entry name" value="GST_N_GTT1_like"/>
    <property type="match status" value="1"/>
</dbReference>